<dbReference type="NCBIfam" id="TIGR03469">
    <property type="entry name" value="HpnB"/>
    <property type="match status" value="1"/>
</dbReference>
<dbReference type="AlphaFoldDB" id="A0A067Z5C1"/>
<feature type="domain" description="Glycosyltransferase 2-like" evidence="2">
    <location>
        <begin position="44"/>
        <end position="221"/>
    </location>
</feature>
<sequence>MLFGTALTSLGAWIYLSLFHGKFWQKGPILAQKPTPVCAPDVAVVVPARDEADSICECLTSLLEQDYDGKLSVILVDDESTDGTGDIARALPDPHHRLTVISGQKRPAGWSGKLWAVHQGEQEALTRIGPYGYILLTDADIMHAPGHLASLVAKAREDDLDLVSEMVALNCESTAERFLVPAFVYFFAMLYPFSRIASEHSRIAGAAGGTILLRRRALERIGGISALRGALIDDCTLAAHVKRSGGRLYLGHSALAWSVRPYRGMKDVWHMIARTAYVQLRYSPVLLLATIVGMATIWLLPVALALFGKGRERRVGLLTYLLSCLTFVPTLRRFGLPLWRAIPLPLVAAFYMAATIGSALDHHRGVGVRWKNRSYTDETS</sequence>
<dbReference type="Pfam" id="PF00535">
    <property type="entry name" value="Glycos_transf_2"/>
    <property type="match status" value="1"/>
</dbReference>
<proteinExistence type="predicted"/>
<keyword evidence="1" id="KW-0812">Transmembrane</keyword>
<dbReference type="GO" id="GO:0016740">
    <property type="term" value="F:transferase activity"/>
    <property type="evidence" value="ECO:0007669"/>
    <property type="project" value="UniProtKB-KW"/>
</dbReference>
<dbReference type="PANTHER" id="PTHR43646">
    <property type="entry name" value="GLYCOSYLTRANSFERASE"/>
    <property type="match status" value="1"/>
</dbReference>
<organism evidence="3 4">
    <name type="scientific">Gluconobacter oxydans DSM 3504</name>
    <dbReference type="NCBI Taxonomy" id="1288313"/>
    <lineage>
        <taxon>Bacteria</taxon>
        <taxon>Pseudomonadati</taxon>
        <taxon>Pseudomonadota</taxon>
        <taxon>Alphaproteobacteria</taxon>
        <taxon>Acetobacterales</taxon>
        <taxon>Acetobacteraceae</taxon>
        <taxon>Gluconobacter</taxon>
    </lineage>
</organism>
<protein>
    <submittedName>
        <fullName evidence="3">Hopene-associated glycosyltransferase HpnB</fullName>
    </submittedName>
</protein>
<name>A0A067Z5C1_GLUOY</name>
<evidence type="ECO:0000256" key="1">
    <source>
        <dbReference type="SAM" id="Phobius"/>
    </source>
</evidence>
<keyword evidence="1" id="KW-0472">Membrane</keyword>
<dbReference type="InterPro" id="IPR017832">
    <property type="entry name" value="Glyco_trans_2_hopen-assoc_HpnB"/>
</dbReference>
<dbReference type="Gene3D" id="3.90.550.10">
    <property type="entry name" value="Spore Coat Polysaccharide Biosynthesis Protein SpsA, Chain A"/>
    <property type="match status" value="1"/>
</dbReference>
<evidence type="ECO:0000259" key="2">
    <source>
        <dbReference type="Pfam" id="PF00535"/>
    </source>
</evidence>
<dbReference type="EMBL" id="CP004373">
    <property type="protein sequence ID" value="AHK72266.1"/>
    <property type="molecule type" value="Genomic_DNA"/>
</dbReference>
<dbReference type="GeneID" id="56906620"/>
<dbReference type="SUPFAM" id="SSF53448">
    <property type="entry name" value="Nucleotide-diphospho-sugar transferases"/>
    <property type="match status" value="1"/>
</dbReference>
<evidence type="ECO:0000313" key="4">
    <source>
        <dbReference type="Proteomes" id="UP000031656"/>
    </source>
</evidence>
<feature type="transmembrane region" description="Helical" evidence="1">
    <location>
        <begin position="285"/>
        <end position="308"/>
    </location>
</feature>
<gene>
    <name evidence="3" type="primary">hpnB</name>
    <name evidence="3" type="ORF">GLS_c23970</name>
</gene>
<accession>A0A067Z5C1</accession>
<dbReference type="InterPro" id="IPR029044">
    <property type="entry name" value="Nucleotide-diphossugar_trans"/>
</dbReference>
<dbReference type="KEGG" id="goy:GLS_c23970"/>
<dbReference type="RefSeq" id="WP_041112418.1">
    <property type="nucleotide sequence ID" value="NZ_CP004373.1"/>
</dbReference>
<keyword evidence="3" id="KW-0808">Transferase</keyword>
<dbReference type="InterPro" id="IPR001173">
    <property type="entry name" value="Glyco_trans_2-like"/>
</dbReference>
<keyword evidence="1" id="KW-1133">Transmembrane helix</keyword>
<dbReference type="PANTHER" id="PTHR43646:SF3">
    <property type="entry name" value="SLR1566 PROTEIN"/>
    <property type="match status" value="1"/>
</dbReference>
<dbReference type="Proteomes" id="UP000031656">
    <property type="component" value="Chromosome"/>
</dbReference>
<dbReference type="HOGENOM" id="CLU_038143_2_0_5"/>
<reference evidence="3 4" key="1">
    <citation type="journal article" date="2015" name="Appl. Microbiol. Biotechnol.">
        <title>The consequence of an additional NADH dehydrogenase paralog on the growth of Gluconobacter oxydans DSM3504.</title>
        <authorList>
            <person name="Kostner D."/>
            <person name="Luchterhand B."/>
            <person name="Junker A."/>
            <person name="Volland S."/>
            <person name="Daniel R."/>
            <person name="Buchs J."/>
            <person name="Liebl W."/>
            <person name="Ehrenreich A."/>
        </authorList>
    </citation>
    <scope>NUCLEOTIDE SEQUENCE [LARGE SCALE GENOMIC DNA]</scope>
    <source>
        <strain evidence="3">DSM 3504</strain>
    </source>
</reference>
<feature type="transmembrane region" description="Helical" evidence="1">
    <location>
        <begin position="315"/>
        <end position="332"/>
    </location>
</feature>
<evidence type="ECO:0000313" key="3">
    <source>
        <dbReference type="EMBL" id="AHK72266.1"/>
    </source>
</evidence>
<feature type="transmembrane region" description="Helical" evidence="1">
    <location>
        <begin position="338"/>
        <end position="360"/>
    </location>
</feature>